<proteinExistence type="predicted"/>
<accession>A0ABT3QGF4</accession>
<evidence type="ECO:0000313" key="2">
    <source>
        <dbReference type="EMBL" id="MCX2564363.1"/>
    </source>
</evidence>
<dbReference type="InterPro" id="IPR027396">
    <property type="entry name" value="DsrEFH-like"/>
</dbReference>
<feature type="compositionally biased region" description="Polar residues" evidence="1">
    <location>
        <begin position="9"/>
        <end position="24"/>
    </location>
</feature>
<evidence type="ECO:0000313" key="3">
    <source>
        <dbReference type="Proteomes" id="UP001301152"/>
    </source>
</evidence>
<name>A0ABT3QGF4_9PROT</name>
<evidence type="ECO:0000256" key="1">
    <source>
        <dbReference type="SAM" id="MobiDB-lite"/>
    </source>
</evidence>
<organism evidence="2 3">
    <name type="scientific">Acetobacter thailandicus</name>
    <dbReference type="NCBI Taxonomy" id="1502842"/>
    <lineage>
        <taxon>Bacteria</taxon>
        <taxon>Pseudomonadati</taxon>
        <taxon>Pseudomonadota</taxon>
        <taxon>Alphaproteobacteria</taxon>
        <taxon>Acetobacterales</taxon>
        <taxon>Acetobacteraceae</taxon>
        <taxon>Acetobacter</taxon>
    </lineage>
</organism>
<comment type="caution">
    <text evidence="2">The sequence shown here is derived from an EMBL/GenBank/DDBJ whole genome shotgun (WGS) entry which is preliminary data.</text>
</comment>
<gene>
    <name evidence="2" type="ORF">OQ497_10375</name>
</gene>
<dbReference type="Gene3D" id="3.40.1260.10">
    <property type="entry name" value="DsrEFH-like"/>
    <property type="match status" value="1"/>
</dbReference>
<dbReference type="RefSeq" id="WP_173559779.1">
    <property type="nucleotide sequence ID" value="NZ_JAPIUZ010000005.1"/>
</dbReference>
<dbReference type="EMBL" id="JAPIUZ010000005">
    <property type="protein sequence ID" value="MCX2564363.1"/>
    <property type="molecule type" value="Genomic_DNA"/>
</dbReference>
<reference evidence="2 3" key="1">
    <citation type="submission" date="2022-11" db="EMBL/GenBank/DDBJ databases">
        <title>Genome sequencing of Acetobacter type strain.</title>
        <authorList>
            <person name="Heo J."/>
            <person name="Lee D."/>
            <person name="Han B.-H."/>
            <person name="Hong S.-B."/>
            <person name="Kwon S.-W."/>
        </authorList>
    </citation>
    <scope>NUCLEOTIDE SEQUENCE [LARGE SCALE GENOMIC DNA]</scope>
    <source>
        <strain evidence="2 3">KACC 21253</strain>
    </source>
</reference>
<feature type="region of interest" description="Disordered" evidence="1">
    <location>
        <begin position="1"/>
        <end position="31"/>
    </location>
</feature>
<dbReference type="Proteomes" id="UP001301152">
    <property type="component" value="Unassembled WGS sequence"/>
</dbReference>
<protein>
    <submittedName>
        <fullName evidence="2">DsrE family protein</fullName>
    </submittedName>
</protein>
<dbReference type="SUPFAM" id="SSF75169">
    <property type="entry name" value="DsrEFH-like"/>
    <property type="match status" value="1"/>
</dbReference>
<sequence length="159" mass="17103">MKKAASSHMGVQTFSSSGVGQNMTGEDRNGRMQHSPAIALMLVEARYERIHAALMLAVTACALGQRVILFGMGSGTRAFCKDWSGLEESEREAGRLEAGVAGIETLREALFEFDEASFHVCDSGIRSMKISEDQLCDAVTVIGLPGFLELSQGARLAVF</sequence>
<keyword evidence="3" id="KW-1185">Reference proteome</keyword>